<reference evidence="8" key="1">
    <citation type="submission" date="2019-03" db="UniProtKB">
        <authorList>
            <consortium name="Ensembl"/>
        </authorList>
    </citation>
    <scope>IDENTIFICATION</scope>
</reference>
<dbReference type="PANTHER" id="PTHR23113">
    <property type="entry name" value="GUANINE NUCLEOTIDE EXCHANGE FACTOR"/>
    <property type="match status" value="1"/>
</dbReference>
<dbReference type="Gene3D" id="1.10.840.10">
    <property type="entry name" value="Ras guanine-nucleotide exchange factors catalytic domain"/>
    <property type="match status" value="1"/>
</dbReference>
<protein>
    <submittedName>
        <fullName evidence="8">Ral guanine nucleotide dissociation stimulator like 3</fullName>
    </submittedName>
</protein>
<dbReference type="InterPro" id="IPR029071">
    <property type="entry name" value="Ubiquitin-like_domsf"/>
</dbReference>
<feature type="domain" description="Ras-associating" evidence="6">
    <location>
        <begin position="539"/>
        <end position="626"/>
    </location>
</feature>
<accession>A0A452V0F6</accession>
<dbReference type="SMART" id="SM00147">
    <property type="entry name" value="RasGEF"/>
    <property type="match status" value="1"/>
</dbReference>
<evidence type="ECO:0000256" key="2">
    <source>
        <dbReference type="PROSITE-ProRule" id="PRU00168"/>
    </source>
</evidence>
<feature type="compositionally biased region" description="Acidic residues" evidence="3">
    <location>
        <begin position="339"/>
        <end position="349"/>
    </location>
</feature>
<dbReference type="PROSITE" id="PS00720">
    <property type="entry name" value="RASGEF"/>
    <property type="match status" value="1"/>
</dbReference>
<dbReference type="GO" id="GO:0005085">
    <property type="term" value="F:guanyl-nucleotide exchange factor activity"/>
    <property type="evidence" value="ECO:0007669"/>
    <property type="project" value="UniProtKB-KW"/>
</dbReference>
<name>A0A452V0F6_URSMA</name>
<dbReference type="InterPro" id="IPR008937">
    <property type="entry name" value="Ras-like_GEF"/>
</dbReference>
<keyword evidence="1 2" id="KW-0344">Guanine-nucleotide releasing factor</keyword>
<dbReference type="GO" id="GO:0007265">
    <property type="term" value="P:Ras protein signal transduction"/>
    <property type="evidence" value="ECO:0007669"/>
    <property type="project" value="TreeGrafter"/>
</dbReference>
<dbReference type="OMA" id="YISCMIE"/>
<evidence type="ECO:0000313" key="8">
    <source>
        <dbReference type="Ensembl" id="ENSUMAP00000026921"/>
    </source>
</evidence>
<organism evidence="8">
    <name type="scientific">Ursus maritimus</name>
    <name type="common">Polar bear</name>
    <name type="synonym">Thalarctos maritimus</name>
    <dbReference type="NCBI Taxonomy" id="29073"/>
    <lineage>
        <taxon>Eukaryota</taxon>
        <taxon>Metazoa</taxon>
        <taxon>Chordata</taxon>
        <taxon>Craniata</taxon>
        <taxon>Vertebrata</taxon>
        <taxon>Euteleostomi</taxon>
        <taxon>Mammalia</taxon>
        <taxon>Eutheria</taxon>
        <taxon>Laurasiatheria</taxon>
        <taxon>Carnivora</taxon>
        <taxon>Caniformia</taxon>
        <taxon>Ursidae</taxon>
        <taxon>Ursus</taxon>
    </lineage>
</organism>
<proteinExistence type="predicted"/>
<dbReference type="PROSITE" id="PS50212">
    <property type="entry name" value="RASGEF_NTER"/>
    <property type="match status" value="1"/>
</dbReference>
<dbReference type="CDD" id="cd06224">
    <property type="entry name" value="REM"/>
    <property type="match status" value="1"/>
</dbReference>
<evidence type="ECO:0000256" key="4">
    <source>
        <dbReference type="SAM" id="SignalP"/>
    </source>
</evidence>
<dbReference type="Gene3D" id="1.20.870.10">
    <property type="entry name" value="Son of sevenless (SoS) protein Chain: S domain 1"/>
    <property type="match status" value="1"/>
</dbReference>
<feature type="region of interest" description="Disordered" evidence="3">
    <location>
        <begin position="178"/>
        <end position="198"/>
    </location>
</feature>
<dbReference type="Pfam" id="PF00618">
    <property type="entry name" value="RasGEF_N"/>
    <property type="match status" value="1"/>
</dbReference>
<dbReference type="SMART" id="SM00314">
    <property type="entry name" value="RA"/>
    <property type="match status" value="1"/>
</dbReference>
<dbReference type="InterPro" id="IPR030750">
    <property type="entry name" value="RGL3_RA"/>
</dbReference>
<feature type="signal peptide" evidence="4">
    <location>
        <begin position="1"/>
        <end position="25"/>
    </location>
</feature>
<dbReference type="GeneTree" id="ENSGT00940000161935"/>
<feature type="compositionally biased region" description="Pro residues" evidence="3">
    <location>
        <begin position="480"/>
        <end position="503"/>
    </location>
</feature>
<dbReference type="InterPro" id="IPR000651">
    <property type="entry name" value="Ras-like_Gua-exchang_fac_N"/>
</dbReference>
<feature type="compositionally biased region" description="Polar residues" evidence="3">
    <location>
        <begin position="525"/>
        <end position="536"/>
    </location>
</feature>
<dbReference type="Pfam" id="PF00617">
    <property type="entry name" value="RasGEF"/>
    <property type="match status" value="1"/>
</dbReference>
<dbReference type="InterPro" id="IPR000159">
    <property type="entry name" value="RA_dom"/>
</dbReference>
<dbReference type="PANTHER" id="PTHR23113:SF220">
    <property type="entry name" value="RAL GUANINE NUCLEOTIDE DISSOCIATION STIMULATOR-LIKE 3"/>
    <property type="match status" value="1"/>
</dbReference>
<dbReference type="Pfam" id="PF00788">
    <property type="entry name" value="RA"/>
    <property type="match status" value="1"/>
</dbReference>
<dbReference type="InterPro" id="IPR001895">
    <property type="entry name" value="RASGEF_cat_dom"/>
</dbReference>
<evidence type="ECO:0000259" key="6">
    <source>
        <dbReference type="PROSITE" id="PS50200"/>
    </source>
</evidence>
<evidence type="ECO:0000256" key="1">
    <source>
        <dbReference type="ARBA" id="ARBA00022658"/>
    </source>
</evidence>
<gene>
    <name evidence="8" type="primary">RGL3</name>
</gene>
<dbReference type="GO" id="GO:0031267">
    <property type="term" value="F:small GTPase binding"/>
    <property type="evidence" value="ECO:0007669"/>
    <property type="project" value="Ensembl"/>
</dbReference>
<dbReference type="Gene3D" id="3.10.20.90">
    <property type="entry name" value="Phosphatidylinositol 3-kinase Catalytic Subunit, Chain A, domain 1"/>
    <property type="match status" value="1"/>
</dbReference>
<feature type="domain" description="N-terminal Ras-GEF" evidence="7">
    <location>
        <begin position="45"/>
        <end position="179"/>
    </location>
</feature>
<dbReference type="AlphaFoldDB" id="A0A452V0F6"/>
<dbReference type="PROSITE" id="PS50009">
    <property type="entry name" value="RASGEF_CAT"/>
    <property type="match status" value="1"/>
</dbReference>
<dbReference type="SUPFAM" id="SSF54236">
    <property type="entry name" value="Ubiquitin-like"/>
    <property type="match status" value="1"/>
</dbReference>
<dbReference type="InterPro" id="IPR023578">
    <property type="entry name" value="Ras_GEF_dom_sf"/>
</dbReference>
<dbReference type="Ensembl" id="ENSUMAT00000031853.1">
    <property type="protein sequence ID" value="ENSUMAP00000026921.1"/>
    <property type="gene ID" value="ENSUMAG00000019588.1"/>
</dbReference>
<evidence type="ECO:0000256" key="3">
    <source>
        <dbReference type="SAM" id="MobiDB-lite"/>
    </source>
</evidence>
<keyword evidence="4" id="KW-0732">Signal</keyword>
<evidence type="ECO:0000259" key="7">
    <source>
        <dbReference type="PROSITE" id="PS50212"/>
    </source>
</evidence>
<feature type="compositionally biased region" description="Low complexity" evidence="3">
    <location>
        <begin position="468"/>
        <end position="479"/>
    </location>
</feature>
<dbReference type="SUPFAM" id="SSF48366">
    <property type="entry name" value="Ras GEF"/>
    <property type="match status" value="1"/>
</dbReference>
<sequence length="636" mass="69352">MDRTAGKELALGVLWGPLLCLFAASLPPQAPSPAAEAFLHYRTSKVRALRAARLERLVRELVSGDHEQDPGFVPAFLATHRAFVSTALPMGNLRVPTPRLSPGIKVKKTEGGCLRVNKNLRAVVSVLGSWLRDHPQDFRDPPAHSDLGSVCTFLGWAAPAGPEAQEAEKLLGDFLEEAERKQEEEEQPEAWTGEGNGAQRLLPSQSDKSWAKFLTPSEPLFPHLYNGGIDPLSNVLAFVSHFPLHLHPNYKNALPLGQDLGVRRGVSPAPPAPQRCRELRNFSSLRAILSALQSNPIYRLKRSWGAVSRERLSTFRKLSQIFSDENNHLSSREILSQEEATEGPQEEDTLPGSLPPKLPPGPVPYLGTFLTDLVMLDTALPDMLEGDLINFEKRRKVSDTEVVPPVLAALRAQRQLGEEQSYRVSRVIEPPAASCPSSPRIRRRISLTKRLSAKLSRERGSSPGGSPGDPSSPTSSLSPGSPPSSPRTRDPPPGSPPASPGPQGPSTKLPLSLDPVGPRPLALPPSSSHISLPGQQGSEARVIRVSIDNDHGNLYRSILLTSQDKAPSVVQRALEKHNVAQPWARDYQLFQVLPGDRELLIPDNANVFYAMSPVAPGDFVLRRKKGARHRTTVSST</sequence>
<dbReference type="PROSITE" id="PS50200">
    <property type="entry name" value="RA"/>
    <property type="match status" value="1"/>
</dbReference>
<dbReference type="CDD" id="cd17212">
    <property type="entry name" value="RA_RGL3"/>
    <property type="match status" value="1"/>
</dbReference>
<feature type="compositionally biased region" description="Low complexity" evidence="3">
    <location>
        <begin position="430"/>
        <end position="439"/>
    </location>
</feature>
<feature type="domain" description="Ras-GEF" evidence="5">
    <location>
        <begin position="197"/>
        <end position="440"/>
    </location>
</feature>
<feature type="region of interest" description="Disordered" evidence="3">
    <location>
        <begin position="336"/>
        <end position="355"/>
    </location>
</feature>
<evidence type="ECO:0000259" key="5">
    <source>
        <dbReference type="PROSITE" id="PS50009"/>
    </source>
</evidence>
<dbReference type="InterPro" id="IPR019804">
    <property type="entry name" value="Ras_G-nucl-exch_fac_CS"/>
</dbReference>
<feature type="region of interest" description="Disordered" evidence="3">
    <location>
        <begin position="430"/>
        <end position="536"/>
    </location>
</feature>
<dbReference type="InterPro" id="IPR036964">
    <property type="entry name" value="RASGEF_cat_dom_sf"/>
</dbReference>
<dbReference type="GO" id="GO:0005886">
    <property type="term" value="C:plasma membrane"/>
    <property type="evidence" value="ECO:0007669"/>
    <property type="project" value="TreeGrafter"/>
</dbReference>
<feature type="chain" id="PRO_5019291800" evidence="4">
    <location>
        <begin position="26"/>
        <end position="636"/>
    </location>
</feature>